<feature type="compositionally biased region" description="Low complexity" evidence="1">
    <location>
        <begin position="68"/>
        <end position="87"/>
    </location>
</feature>
<reference evidence="2 3" key="1">
    <citation type="submission" date="2018-05" db="EMBL/GenBank/DDBJ databases">
        <title>Complete genome sequence of the Type Strain of Streptomyces spongiicola HNM0071, the producer of staurosporine.</title>
        <authorList>
            <person name="Zhou S."/>
            <person name="Huang X."/>
        </authorList>
    </citation>
    <scope>NUCLEOTIDE SEQUENCE [LARGE SCALE GENOMIC DNA]</scope>
    <source>
        <strain evidence="2 3">HNM0071</strain>
    </source>
</reference>
<feature type="region of interest" description="Disordered" evidence="1">
    <location>
        <begin position="1"/>
        <end position="87"/>
    </location>
</feature>
<name>A0ABM6V3K4_9ACTN</name>
<dbReference type="Proteomes" id="UP000245051">
    <property type="component" value="Chromosome"/>
</dbReference>
<dbReference type="EMBL" id="CP029254">
    <property type="protein sequence ID" value="AWK08619.1"/>
    <property type="molecule type" value="Genomic_DNA"/>
</dbReference>
<evidence type="ECO:0000256" key="1">
    <source>
        <dbReference type="SAM" id="MobiDB-lite"/>
    </source>
</evidence>
<evidence type="ECO:0000313" key="2">
    <source>
        <dbReference type="EMBL" id="AWK08619.1"/>
    </source>
</evidence>
<organism evidence="2 3">
    <name type="scientific">Streptomyces spongiicola</name>
    <dbReference type="NCBI Taxonomy" id="1690221"/>
    <lineage>
        <taxon>Bacteria</taxon>
        <taxon>Bacillati</taxon>
        <taxon>Actinomycetota</taxon>
        <taxon>Actinomycetes</taxon>
        <taxon>Kitasatosporales</taxon>
        <taxon>Streptomycetaceae</taxon>
        <taxon>Streptomyces</taxon>
    </lineage>
</organism>
<proteinExistence type="predicted"/>
<feature type="compositionally biased region" description="Gly residues" evidence="1">
    <location>
        <begin position="1"/>
        <end position="10"/>
    </location>
</feature>
<protein>
    <submittedName>
        <fullName evidence="2">Uncharacterized protein</fullName>
    </submittedName>
</protein>
<gene>
    <name evidence="2" type="ORF">DDQ41_06435</name>
</gene>
<keyword evidence="3" id="KW-1185">Reference proteome</keyword>
<sequence length="127" mass="12499">MPVGRAGGDSRGSRDSCDGSLEPGGGAARRRPRSGEAADSPISSDPAAARPRTRTGAGAGTGTGTGPAVGSRRCPGGGPVPVRGVSDVGKRAWARDLTADDGAVCGTGDAVDEAGTGPFPGRKRCRR</sequence>
<feature type="region of interest" description="Disordered" evidence="1">
    <location>
        <begin position="101"/>
        <end position="127"/>
    </location>
</feature>
<feature type="compositionally biased region" description="Low complexity" evidence="1">
    <location>
        <begin position="35"/>
        <end position="56"/>
    </location>
</feature>
<feature type="compositionally biased region" description="Gly residues" evidence="1">
    <location>
        <begin position="57"/>
        <end position="67"/>
    </location>
</feature>
<evidence type="ECO:0000313" key="3">
    <source>
        <dbReference type="Proteomes" id="UP000245051"/>
    </source>
</evidence>
<accession>A0ABM6V3K4</accession>